<name>A0A099KZH8_COLPS</name>
<dbReference type="GO" id="GO:0035312">
    <property type="term" value="F:5'-3' DNA exonuclease activity"/>
    <property type="evidence" value="ECO:0007669"/>
    <property type="project" value="TreeGrafter"/>
</dbReference>
<reference evidence="2 3" key="1">
    <citation type="submission" date="2014-08" db="EMBL/GenBank/DDBJ databases">
        <title>Genomic and Phenotypic Diversity of Colwellia psychrerythraea strains from Disparate Marine Basins.</title>
        <authorList>
            <person name="Techtmann S.M."/>
            <person name="Stelling S.C."/>
            <person name="Utturkar S.M."/>
            <person name="Alshibli N."/>
            <person name="Harris A."/>
            <person name="Brown S.D."/>
            <person name="Hazen T.C."/>
        </authorList>
    </citation>
    <scope>NUCLEOTIDE SEQUENCE [LARGE SCALE GENOMIC DNA]</scope>
    <source>
        <strain evidence="2 3">GAB14E</strain>
    </source>
</reference>
<dbReference type="Gene3D" id="3.20.20.140">
    <property type="entry name" value="Metal-dependent hydrolases"/>
    <property type="match status" value="1"/>
</dbReference>
<proteinExistence type="predicted"/>
<dbReference type="PANTHER" id="PTHR42924">
    <property type="entry name" value="EXONUCLEASE"/>
    <property type="match status" value="1"/>
</dbReference>
<dbReference type="CDD" id="cd07438">
    <property type="entry name" value="PHP_HisPPase_AMP"/>
    <property type="match status" value="1"/>
</dbReference>
<dbReference type="Proteomes" id="UP000029868">
    <property type="component" value="Unassembled WGS sequence"/>
</dbReference>
<gene>
    <name evidence="2" type="ORF">GAB14E_0061</name>
</gene>
<organism evidence="2 3">
    <name type="scientific">Colwellia psychrerythraea</name>
    <name type="common">Vibrio psychroerythus</name>
    <dbReference type="NCBI Taxonomy" id="28229"/>
    <lineage>
        <taxon>Bacteria</taxon>
        <taxon>Pseudomonadati</taxon>
        <taxon>Pseudomonadota</taxon>
        <taxon>Gammaproteobacteria</taxon>
        <taxon>Alteromonadales</taxon>
        <taxon>Colwelliaceae</taxon>
        <taxon>Colwellia</taxon>
    </lineage>
</organism>
<dbReference type="AlphaFoldDB" id="A0A099KZH8"/>
<dbReference type="EMBL" id="JQEC01000011">
    <property type="protein sequence ID" value="KGJ96114.1"/>
    <property type="molecule type" value="Genomic_DNA"/>
</dbReference>
<dbReference type="SUPFAM" id="SSF89550">
    <property type="entry name" value="PHP domain-like"/>
    <property type="match status" value="1"/>
</dbReference>
<dbReference type="PATRIC" id="fig|28229.3.peg.992"/>
<evidence type="ECO:0000313" key="2">
    <source>
        <dbReference type="EMBL" id="KGJ96114.1"/>
    </source>
</evidence>
<feature type="domain" description="Polymerase/histidinol phosphatase N-terminal" evidence="1">
    <location>
        <begin position="24"/>
        <end position="91"/>
    </location>
</feature>
<dbReference type="InterPro" id="IPR004013">
    <property type="entry name" value="PHP_dom"/>
</dbReference>
<dbReference type="PANTHER" id="PTHR42924:SF3">
    <property type="entry name" value="POLYMERASE_HISTIDINOL PHOSPHATASE N-TERMINAL DOMAIN-CONTAINING PROTEIN"/>
    <property type="match status" value="1"/>
</dbReference>
<dbReference type="NCBIfam" id="NF047791">
    <property type="entry name" value="RNaseRnm"/>
    <property type="match status" value="1"/>
</dbReference>
<evidence type="ECO:0000259" key="1">
    <source>
        <dbReference type="SMART" id="SM00481"/>
    </source>
</evidence>
<accession>A0A099KZH8</accession>
<dbReference type="InterPro" id="IPR016195">
    <property type="entry name" value="Pol/histidinol_Pase-like"/>
</dbReference>
<dbReference type="InterPro" id="IPR003141">
    <property type="entry name" value="Pol/His_phosphatase_N"/>
</dbReference>
<sequence>MALLSTTDFPHQIVKTEGFAHKRIDLHSHTNCSDGSLSPQSLIDRAANFQIDVLAITDHDTVAGIDIAQKYIEEKKIPLKLITGIEISTAWQGFEIHIVGLNIDKENCDLQALIVKQQEAREQRAISMGEKLAKCGFSTVYADAKEMAGQGSITRAHFAKVLHQQGHVNTMQQAFDKYIGKKGSKGQRAYVKPNWCSIEEAVQAIHQAGGSAVMAHPIRYDLSAKWLRRLIVHFSEVAGDGLEVVLPQMNPEQRRKMLAYCEEYNLFSSMGSDFHYPNKWSDLGRNLTMPVGAKPVWAQWQ</sequence>
<evidence type="ECO:0000313" key="3">
    <source>
        <dbReference type="Proteomes" id="UP000029868"/>
    </source>
</evidence>
<dbReference type="Gene3D" id="1.10.150.650">
    <property type="match status" value="1"/>
</dbReference>
<comment type="caution">
    <text evidence="2">The sequence shown here is derived from an EMBL/GenBank/DDBJ whole genome shotgun (WGS) entry which is preliminary data.</text>
</comment>
<protein>
    <submittedName>
        <fullName evidence="2">PHP domain protein</fullName>
    </submittedName>
</protein>
<dbReference type="SMART" id="SM00481">
    <property type="entry name" value="POLIIIAc"/>
    <property type="match status" value="1"/>
</dbReference>
<dbReference type="InterPro" id="IPR052018">
    <property type="entry name" value="PHP_domain"/>
</dbReference>
<dbReference type="Pfam" id="PF02811">
    <property type="entry name" value="PHP"/>
    <property type="match status" value="1"/>
</dbReference>
<dbReference type="OrthoDB" id="9804333at2"/>
<dbReference type="GO" id="GO:0004534">
    <property type="term" value="F:5'-3' RNA exonuclease activity"/>
    <property type="evidence" value="ECO:0007669"/>
    <property type="project" value="TreeGrafter"/>
</dbReference>
<dbReference type="RefSeq" id="WP_033081111.1">
    <property type="nucleotide sequence ID" value="NZ_JQEC01000011.1"/>
</dbReference>